<dbReference type="Proteomes" id="UP001626550">
    <property type="component" value="Unassembled WGS sequence"/>
</dbReference>
<accession>A0ABD2QGU8</accession>
<protein>
    <submittedName>
        <fullName evidence="2">Uncharacterized protein</fullName>
    </submittedName>
</protein>
<proteinExistence type="predicted"/>
<reference evidence="2 3" key="1">
    <citation type="submission" date="2024-11" db="EMBL/GenBank/DDBJ databases">
        <title>Adaptive evolution of stress response genes in parasites aligns with host niche diversity.</title>
        <authorList>
            <person name="Hahn C."/>
            <person name="Resl P."/>
        </authorList>
    </citation>
    <scope>NUCLEOTIDE SEQUENCE [LARGE SCALE GENOMIC DNA]</scope>
    <source>
        <strain evidence="2">EGGRZ-B1_66</strain>
        <tissue evidence="2">Body</tissue>
    </source>
</reference>
<dbReference type="EMBL" id="JBJKFK010000206">
    <property type="protein sequence ID" value="KAL3318768.1"/>
    <property type="molecule type" value="Genomic_DNA"/>
</dbReference>
<gene>
    <name evidence="2" type="ORF">Ciccas_002577</name>
</gene>
<comment type="caution">
    <text evidence="2">The sequence shown here is derived from an EMBL/GenBank/DDBJ whole genome shotgun (WGS) entry which is preliminary data.</text>
</comment>
<sequence>MWVQSYCDPKSPTKSLGCYAEEPDANPNSPDYNMVQRPVKIPFHRLRRLSTEQPTVSTELTTPTPVVYCIDEESTKYYNEGELVVGDRITCDYRLVFEPHEKLFSECVRTEPWYR</sequence>
<dbReference type="AlphaFoldDB" id="A0ABD2QGU8"/>
<keyword evidence="3" id="KW-1185">Reference proteome</keyword>
<name>A0ABD2QGU8_9PLAT</name>
<organism evidence="2 3">
    <name type="scientific">Cichlidogyrus casuarinus</name>
    <dbReference type="NCBI Taxonomy" id="1844966"/>
    <lineage>
        <taxon>Eukaryota</taxon>
        <taxon>Metazoa</taxon>
        <taxon>Spiralia</taxon>
        <taxon>Lophotrochozoa</taxon>
        <taxon>Platyhelminthes</taxon>
        <taxon>Monogenea</taxon>
        <taxon>Monopisthocotylea</taxon>
        <taxon>Dactylogyridea</taxon>
        <taxon>Ancyrocephalidae</taxon>
        <taxon>Cichlidogyrus</taxon>
    </lineage>
</organism>
<evidence type="ECO:0000313" key="3">
    <source>
        <dbReference type="Proteomes" id="UP001626550"/>
    </source>
</evidence>
<feature type="region of interest" description="Disordered" evidence="1">
    <location>
        <begin position="1"/>
        <end position="33"/>
    </location>
</feature>
<evidence type="ECO:0000313" key="2">
    <source>
        <dbReference type="EMBL" id="KAL3318768.1"/>
    </source>
</evidence>
<evidence type="ECO:0000256" key="1">
    <source>
        <dbReference type="SAM" id="MobiDB-lite"/>
    </source>
</evidence>